<evidence type="ECO:0000259" key="4">
    <source>
        <dbReference type="PROSITE" id="PS51720"/>
    </source>
</evidence>
<dbReference type="PROSITE" id="PS51720">
    <property type="entry name" value="G_AIG1"/>
    <property type="match status" value="1"/>
</dbReference>
<dbReference type="Pfam" id="PF04548">
    <property type="entry name" value="AIG1"/>
    <property type="match status" value="1"/>
</dbReference>
<dbReference type="Gene3D" id="3.40.50.300">
    <property type="entry name" value="P-loop containing nucleotide triphosphate hydrolases"/>
    <property type="match status" value="1"/>
</dbReference>
<dbReference type="RefSeq" id="XP_055898094.1">
    <property type="nucleotide sequence ID" value="XM_056042119.1"/>
</dbReference>
<dbReference type="PANTHER" id="PTHR10903:SF184">
    <property type="entry name" value="GTP-BINDING PROTEIN A"/>
    <property type="match status" value="1"/>
</dbReference>
<reference evidence="6" key="1">
    <citation type="submission" date="2025-08" db="UniProtKB">
        <authorList>
            <consortium name="RefSeq"/>
        </authorList>
    </citation>
    <scope>IDENTIFICATION</scope>
</reference>
<evidence type="ECO:0000256" key="2">
    <source>
        <dbReference type="ARBA" id="ARBA00022741"/>
    </source>
</evidence>
<gene>
    <name evidence="6" type="primary">LOC129928307</name>
</gene>
<dbReference type="InterPro" id="IPR045058">
    <property type="entry name" value="GIMA/IAN/Toc"/>
</dbReference>
<proteinExistence type="inferred from homology"/>
<name>A0A9W3BF91_BIOGL</name>
<dbReference type="InterPro" id="IPR006703">
    <property type="entry name" value="G_AIG1"/>
</dbReference>
<protein>
    <submittedName>
        <fullName evidence="6">Uncharacterized protein LOC129928307</fullName>
    </submittedName>
</protein>
<accession>A0A9W3BF91</accession>
<dbReference type="OrthoDB" id="425923at2759"/>
<organism evidence="5 6">
    <name type="scientific">Biomphalaria glabrata</name>
    <name type="common">Bloodfluke planorb</name>
    <name type="synonym">Freshwater snail</name>
    <dbReference type="NCBI Taxonomy" id="6526"/>
    <lineage>
        <taxon>Eukaryota</taxon>
        <taxon>Metazoa</taxon>
        <taxon>Spiralia</taxon>
        <taxon>Lophotrochozoa</taxon>
        <taxon>Mollusca</taxon>
        <taxon>Gastropoda</taxon>
        <taxon>Heterobranchia</taxon>
        <taxon>Euthyneura</taxon>
        <taxon>Panpulmonata</taxon>
        <taxon>Hygrophila</taxon>
        <taxon>Lymnaeoidea</taxon>
        <taxon>Planorbidae</taxon>
        <taxon>Biomphalaria</taxon>
    </lineage>
</organism>
<dbReference type="InterPro" id="IPR027417">
    <property type="entry name" value="P-loop_NTPase"/>
</dbReference>
<keyword evidence="3" id="KW-0342">GTP-binding</keyword>
<feature type="domain" description="AIG1-type G" evidence="4">
    <location>
        <begin position="6"/>
        <end position="216"/>
    </location>
</feature>
<dbReference type="SUPFAM" id="SSF52540">
    <property type="entry name" value="P-loop containing nucleoside triphosphate hydrolases"/>
    <property type="match status" value="1"/>
</dbReference>
<dbReference type="GeneID" id="129928307"/>
<evidence type="ECO:0000313" key="5">
    <source>
        <dbReference type="Proteomes" id="UP001165740"/>
    </source>
</evidence>
<evidence type="ECO:0000256" key="1">
    <source>
        <dbReference type="ARBA" id="ARBA00008535"/>
    </source>
</evidence>
<dbReference type="PANTHER" id="PTHR10903">
    <property type="entry name" value="GTPASE, IMAP FAMILY MEMBER-RELATED"/>
    <property type="match status" value="1"/>
</dbReference>
<dbReference type="AlphaFoldDB" id="A0A9W3BF91"/>
<evidence type="ECO:0000256" key="3">
    <source>
        <dbReference type="ARBA" id="ARBA00023134"/>
    </source>
</evidence>
<dbReference type="Proteomes" id="UP001165740">
    <property type="component" value="Chromosome 9"/>
</dbReference>
<evidence type="ECO:0000313" key="6">
    <source>
        <dbReference type="RefSeq" id="XP_055898094.1"/>
    </source>
</evidence>
<keyword evidence="5" id="KW-1185">Reference proteome</keyword>
<dbReference type="GO" id="GO:0005525">
    <property type="term" value="F:GTP binding"/>
    <property type="evidence" value="ECO:0007669"/>
    <property type="project" value="UniProtKB-KW"/>
</dbReference>
<sequence length="512" mass="58429">MSTFEKQSLSFLLVGKTGCGKSSMGNSVLGQNVFAHSDRSQSETTLIQVQSATVDGYTLTVVDTPGVMHTGLDLEAIKIKTCNEMKEAVSKCPDEGKMAVVIVMKYGDRFTEENKTTVDILKQMFGEENLCKSCVIVMTHGDMFALNDQQDKQFKDWMAEQTEDLGQLFSLVQYRCLLFNNICKDSAEVNQQRKYIIDLVNDLDQGYTKTQFALLRKQHHRFILDTLFPKRQIMYRQNVQSLFDLHLSVSKSSRQPNIFEDVLIKLDQLVDDLNQEDDPRTIFYHDNEPRLFEEFREQLTKLKSDILKEIKIRHSDKDIDELIENVDNIIKNNNFDNLLDCESNYTTLLACIQSDSDLISLETRLDIVKKKLLKAMQVKVKISLAPQIEELRNTLKKTTIPTSVCKLKAISNRLDQLSTTVNEENVKVGGLDNLLDDIKDLKMFLEFKKEDNDMWIGWTTTSWIMSGAGLGLAFIPIVGLPISTVVSVVPTIGRAIHTAVVRKRRTNYLLRE</sequence>
<keyword evidence="2" id="KW-0547">Nucleotide-binding</keyword>
<comment type="similarity">
    <text evidence="1">Belongs to the TRAFAC class TrmE-Era-EngA-EngB-Septin-like GTPase superfamily. AIG1/Toc34/Toc159-like paraseptin GTPase family. IAN subfamily.</text>
</comment>